<accession>A0A6C0E1N1</accession>
<dbReference type="SUPFAM" id="SSF49749">
    <property type="entry name" value="Group II dsDNA viruses VP"/>
    <property type="match status" value="2"/>
</dbReference>
<dbReference type="Pfam" id="PF04451">
    <property type="entry name" value="Capsid_NCLDV"/>
    <property type="match status" value="1"/>
</dbReference>
<dbReference type="EMBL" id="MN739708">
    <property type="protein sequence ID" value="QHT22199.1"/>
    <property type="molecule type" value="Genomic_DNA"/>
</dbReference>
<dbReference type="InterPro" id="IPR031654">
    <property type="entry name" value="Capsid_N"/>
</dbReference>
<proteinExistence type="predicted"/>
<dbReference type="Gene3D" id="2.70.9.10">
    <property type="entry name" value="Adenovirus Type 2 Hexon, domain 4"/>
    <property type="match status" value="1"/>
</dbReference>
<dbReference type="InterPro" id="IPR007542">
    <property type="entry name" value="MCP_C"/>
</dbReference>
<evidence type="ECO:0000313" key="3">
    <source>
        <dbReference type="EMBL" id="QHT22199.1"/>
    </source>
</evidence>
<protein>
    <recommendedName>
        <fullName evidence="4">Major capsid protein N-terminal domain-containing protein</fullName>
    </recommendedName>
</protein>
<evidence type="ECO:0000259" key="2">
    <source>
        <dbReference type="Pfam" id="PF16903"/>
    </source>
</evidence>
<feature type="domain" description="Major capsid protein C-terminal" evidence="1">
    <location>
        <begin position="227"/>
        <end position="391"/>
    </location>
</feature>
<reference evidence="3" key="1">
    <citation type="journal article" date="2020" name="Nature">
        <title>Giant virus diversity and host interactions through global metagenomics.</title>
        <authorList>
            <person name="Schulz F."/>
            <person name="Roux S."/>
            <person name="Paez-Espino D."/>
            <person name="Jungbluth S."/>
            <person name="Walsh D.A."/>
            <person name="Denef V.J."/>
            <person name="McMahon K.D."/>
            <person name="Konstantinidis K.T."/>
            <person name="Eloe-Fadrosh E.A."/>
            <person name="Kyrpides N.C."/>
            <person name="Woyke T."/>
        </authorList>
    </citation>
    <scope>NUCLEOTIDE SEQUENCE</scope>
    <source>
        <strain evidence="3">GVMAG-M-3300023179-107</strain>
    </source>
</reference>
<evidence type="ECO:0008006" key="4">
    <source>
        <dbReference type="Google" id="ProtNLM"/>
    </source>
</evidence>
<evidence type="ECO:0000259" key="1">
    <source>
        <dbReference type="Pfam" id="PF04451"/>
    </source>
</evidence>
<sequence>MSPSILQLQSLGLQDVYLTKDPQINIFKYTYYRYVNFATDIAKLPLNDSAAFNKRMTCNIPKKGHLLSKMYLHLQLPKLQKRSGEYACWTDTLGYAIFSDPIELEIGGVIVDRIYPQFMDIWEEFKTGNTDFGKNLMVLRSDVPSATKENASRVTDLMIPLDFWFTKHYSSALPILSMFSQDIKIHFKLRDFSMVINYDGLQPYSVPIIESNVYAEYIFLDDVILKQFKDQKHMYIMEQVQFHETEFINTGTTNFNTSIKFNHPVKELIFCLADVNSIENNNYFYYSNSTNNNPLLKEAALLLDGKRRFDYLPEFYFRCMFPQATHKYVPLRHIYSIPFSIRPEDNQPTGSLNMSRFNDITLSLKMPQNNPDCFLYVYALSYNVLIIENGVLSIEFAT</sequence>
<dbReference type="GO" id="GO:0005198">
    <property type="term" value="F:structural molecule activity"/>
    <property type="evidence" value="ECO:0007669"/>
    <property type="project" value="InterPro"/>
</dbReference>
<dbReference type="InterPro" id="IPR038519">
    <property type="entry name" value="MCP_C_sf"/>
</dbReference>
<dbReference type="Gene3D" id="2.70.9.20">
    <property type="entry name" value="Major capsid protein Vp54"/>
    <property type="match status" value="1"/>
</dbReference>
<organism evidence="3">
    <name type="scientific">viral metagenome</name>
    <dbReference type="NCBI Taxonomy" id="1070528"/>
    <lineage>
        <taxon>unclassified sequences</taxon>
        <taxon>metagenomes</taxon>
        <taxon>organismal metagenomes</taxon>
    </lineage>
</organism>
<dbReference type="Pfam" id="PF16903">
    <property type="entry name" value="Capsid_N"/>
    <property type="match status" value="1"/>
</dbReference>
<dbReference type="AlphaFoldDB" id="A0A6C0E1N1"/>
<feature type="domain" description="Major capsid protein N-terminal" evidence="2">
    <location>
        <begin position="26"/>
        <end position="221"/>
    </location>
</feature>
<dbReference type="InterPro" id="IPR016112">
    <property type="entry name" value="VP_dsDNA_II"/>
</dbReference>
<name>A0A6C0E1N1_9ZZZZ</name>